<protein>
    <recommendedName>
        <fullName evidence="2">Myotubularin phosphatase domain-containing protein</fullName>
    </recommendedName>
</protein>
<dbReference type="SUPFAM" id="SSF50729">
    <property type="entry name" value="PH domain-like"/>
    <property type="match status" value="1"/>
</dbReference>
<dbReference type="EMBL" id="JACMRX010000001">
    <property type="protein sequence ID" value="KAF7997928.1"/>
    <property type="molecule type" value="Genomic_DNA"/>
</dbReference>
<dbReference type="InterPro" id="IPR029021">
    <property type="entry name" value="Prot-tyrosine_phosphatase-like"/>
</dbReference>
<proteinExistence type="inferred from homology"/>
<dbReference type="SUPFAM" id="SSF52799">
    <property type="entry name" value="(Phosphotyrosine protein) phosphatases II"/>
    <property type="match status" value="1"/>
</dbReference>
<dbReference type="Pfam" id="PF06602">
    <property type="entry name" value="Myotub-related"/>
    <property type="match status" value="1"/>
</dbReference>
<dbReference type="CDD" id="cd14537">
    <property type="entry name" value="PTP-MTMR10-like"/>
    <property type="match status" value="1"/>
</dbReference>
<keyword evidence="4" id="KW-1185">Reference proteome</keyword>
<name>A0A834Y6A4_APHGI</name>
<accession>A0A834Y6A4</accession>
<dbReference type="Proteomes" id="UP000639338">
    <property type="component" value="Unassembled WGS sequence"/>
</dbReference>
<sequence>MENKNSNNFISYVGFEEHEMQELNSSRKNSLDEGAIKLLPGEVLIAEAQSVLMYSPVGDLKQGISGVLCITNFKLAFITSDDSDGEEINRQQNHLLGYNDSCLSNIDEIYLSLGDKKRKITPGSPVPSKVKGIFIICKNFRTWSFSFKFSPIGHGRNILTTLLHHAFPSRHQLLFAYDYKEVYYNSVDKKVKTFQSMLDWQTELERTSKNNDHIKKNWRLSTANANFLLSPSLPQYIIVPASVTDNQLIGAAAHFQESRPPLWAWSNSTGAALVKMAELIPTITERTQENIMLENIRKSHPQKTPMTVLDLNKEINVKSVAMGFSKFVTLCSPENIRQFWIQDNNFYSLLDNSKWLKFVSYCLEKATEATDNLNSGTSVILQESAGRDVCCIISSLVQLMSDKYFRTITGFQSLIQKEWVTSGHPFCDRLGHIINSTSDKSPIFLLYLDCVWQLIQQFPSQFEFTETYLTSLWDTVHVSIFDTFLFNCERDRYLAAMDSNNPLILRSAWDWHEQYTDQDISLFKNPLFYQNDKDILIIIIPKYNISNLEFWSQNYFRWIPPLEIINGGKNHTELFTRILQSGINQLKIDTKDNSTLNTISTCMVQMNIDSFYPFGYKKNGNTISTPIMNTSMLMSESFIDTQSIITAPDG</sequence>
<dbReference type="GO" id="GO:0016020">
    <property type="term" value="C:membrane"/>
    <property type="evidence" value="ECO:0007669"/>
    <property type="project" value="TreeGrafter"/>
</dbReference>
<dbReference type="AlphaFoldDB" id="A0A834Y6A4"/>
<feature type="domain" description="Myotubularin phosphatase" evidence="2">
    <location>
        <begin position="194"/>
        <end position="555"/>
    </location>
</feature>
<reference evidence="3 4" key="1">
    <citation type="submission" date="2020-08" db="EMBL/GenBank/DDBJ databases">
        <title>Aphidius gifuensis genome sequencing and assembly.</title>
        <authorList>
            <person name="Du Z."/>
        </authorList>
    </citation>
    <scope>NUCLEOTIDE SEQUENCE [LARGE SCALE GENOMIC DNA]</scope>
    <source>
        <strain evidence="3">YNYX2018</strain>
        <tissue evidence="3">Adults</tissue>
    </source>
</reference>
<dbReference type="PROSITE" id="PS51339">
    <property type="entry name" value="PPASE_MYOTUBULARIN"/>
    <property type="match status" value="1"/>
</dbReference>
<evidence type="ECO:0000313" key="4">
    <source>
        <dbReference type="Proteomes" id="UP000639338"/>
    </source>
</evidence>
<dbReference type="InterPro" id="IPR011993">
    <property type="entry name" value="PH-like_dom_sf"/>
</dbReference>
<dbReference type="OrthoDB" id="271628at2759"/>
<evidence type="ECO:0000313" key="3">
    <source>
        <dbReference type="EMBL" id="KAF7997928.1"/>
    </source>
</evidence>
<dbReference type="GO" id="GO:0046856">
    <property type="term" value="P:phosphatidylinositol dephosphorylation"/>
    <property type="evidence" value="ECO:0007669"/>
    <property type="project" value="TreeGrafter"/>
</dbReference>
<evidence type="ECO:0000256" key="1">
    <source>
        <dbReference type="ARBA" id="ARBA00007471"/>
    </source>
</evidence>
<dbReference type="GO" id="GO:0005737">
    <property type="term" value="C:cytoplasm"/>
    <property type="evidence" value="ECO:0007669"/>
    <property type="project" value="TreeGrafter"/>
</dbReference>
<evidence type="ECO:0000259" key="2">
    <source>
        <dbReference type="PROSITE" id="PS51339"/>
    </source>
</evidence>
<organism evidence="3 4">
    <name type="scientific">Aphidius gifuensis</name>
    <name type="common">Parasitoid wasp</name>
    <dbReference type="NCBI Taxonomy" id="684658"/>
    <lineage>
        <taxon>Eukaryota</taxon>
        <taxon>Metazoa</taxon>
        <taxon>Ecdysozoa</taxon>
        <taxon>Arthropoda</taxon>
        <taxon>Hexapoda</taxon>
        <taxon>Insecta</taxon>
        <taxon>Pterygota</taxon>
        <taxon>Neoptera</taxon>
        <taxon>Endopterygota</taxon>
        <taxon>Hymenoptera</taxon>
        <taxon>Apocrita</taxon>
        <taxon>Ichneumonoidea</taxon>
        <taxon>Braconidae</taxon>
        <taxon>Aphidiinae</taxon>
        <taxon>Aphidius</taxon>
    </lineage>
</organism>
<dbReference type="InterPro" id="IPR022587">
    <property type="entry name" value="MTMR12-like_C"/>
</dbReference>
<dbReference type="PANTHER" id="PTHR10807">
    <property type="entry name" value="MYOTUBULARIN-RELATED"/>
    <property type="match status" value="1"/>
</dbReference>
<dbReference type="PANTHER" id="PTHR10807:SF110">
    <property type="entry name" value="FI17948P1"/>
    <property type="match status" value="1"/>
</dbReference>
<dbReference type="Gene3D" id="2.30.29.30">
    <property type="entry name" value="Pleckstrin-homology domain (PH domain)/Phosphotyrosine-binding domain (PTB)"/>
    <property type="match status" value="1"/>
</dbReference>
<gene>
    <name evidence="3" type="ORF">HCN44_009326</name>
</gene>
<dbReference type="InterPro" id="IPR030564">
    <property type="entry name" value="Myotubularin"/>
</dbReference>
<dbReference type="InterPro" id="IPR010569">
    <property type="entry name" value="Myotubularin-like_Pase_dom"/>
</dbReference>
<comment type="caution">
    <text evidence="3">The sequence shown here is derived from an EMBL/GenBank/DDBJ whole genome shotgun (WGS) entry which is preliminary data.</text>
</comment>
<dbReference type="Pfam" id="PF12578">
    <property type="entry name" value="3-PAP"/>
    <property type="match status" value="1"/>
</dbReference>
<comment type="similarity">
    <text evidence="1">Belongs to the protein-tyrosine phosphatase family. Non-receptor class myotubularin subfamily.</text>
</comment>